<evidence type="ECO:0000313" key="1">
    <source>
        <dbReference type="EMBL" id="MBB5803153.1"/>
    </source>
</evidence>
<dbReference type="Proteomes" id="UP000552097">
    <property type="component" value="Unassembled WGS sequence"/>
</dbReference>
<dbReference type="EMBL" id="JACHMO010000001">
    <property type="protein sequence ID" value="MBB5803153.1"/>
    <property type="molecule type" value="Genomic_DNA"/>
</dbReference>
<name>A0A7W9HJM3_9PSEU</name>
<sequence length="128" mass="14571">MRRSRGVCERVSTSTVRRWPAADAIKPWQHRSWIIPRDPYFAVKAARVLDLYARVWDGDPLGEDDFVLSADEKPGVPARYRFYDTLPAGVHRPMRVESEYSRGGTLAYSPPTTAVLVGRMSSCDVSWR</sequence>
<comment type="caution">
    <text evidence="1">The sequence shown here is derived from an EMBL/GenBank/DDBJ whole genome shotgun (WGS) entry which is preliminary data.</text>
</comment>
<dbReference type="AlphaFoldDB" id="A0A7W9HJM3"/>
<accession>A0A7W9HJM3</accession>
<dbReference type="RefSeq" id="WP_246477797.1">
    <property type="nucleotide sequence ID" value="NZ_JACHMO010000001.1"/>
</dbReference>
<organism evidence="1 2">
    <name type="scientific">Saccharothrix ecbatanensis</name>
    <dbReference type="NCBI Taxonomy" id="1105145"/>
    <lineage>
        <taxon>Bacteria</taxon>
        <taxon>Bacillati</taxon>
        <taxon>Actinomycetota</taxon>
        <taxon>Actinomycetes</taxon>
        <taxon>Pseudonocardiales</taxon>
        <taxon>Pseudonocardiaceae</taxon>
        <taxon>Saccharothrix</taxon>
    </lineage>
</organism>
<gene>
    <name evidence="1" type="ORF">F4560_002921</name>
</gene>
<reference evidence="1 2" key="1">
    <citation type="submission" date="2020-08" db="EMBL/GenBank/DDBJ databases">
        <title>Sequencing the genomes of 1000 actinobacteria strains.</title>
        <authorList>
            <person name="Klenk H.-P."/>
        </authorList>
    </citation>
    <scope>NUCLEOTIDE SEQUENCE [LARGE SCALE GENOMIC DNA]</scope>
    <source>
        <strain evidence="1 2">DSM 45486</strain>
    </source>
</reference>
<evidence type="ECO:0000313" key="2">
    <source>
        <dbReference type="Proteomes" id="UP000552097"/>
    </source>
</evidence>
<proteinExistence type="predicted"/>
<keyword evidence="2" id="KW-1185">Reference proteome</keyword>
<protein>
    <submittedName>
        <fullName evidence="1">Uncharacterized protein</fullName>
    </submittedName>
</protein>